<dbReference type="InterPro" id="IPR001261">
    <property type="entry name" value="ArgE/DapE_CS"/>
</dbReference>
<keyword evidence="4" id="KW-0378">Hydrolase</keyword>
<dbReference type="SUPFAM" id="SSF55031">
    <property type="entry name" value="Bacterial exopeptidase dimerisation domain"/>
    <property type="match status" value="1"/>
</dbReference>
<dbReference type="InterPro" id="IPR047177">
    <property type="entry name" value="Pept_M20A"/>
</dbReference>
<accession>A0AAV5AH78</accession>
<feature type="active site" evidence="6">
    <location>
        <position position="124"/>
    </location>
</feature>
<sequence>MIDSDFANYASTVCPQAKSGTPLEHSGLHTWLKEFYGTEDFRTQMAEWLSGAVQIPTESYDGMGAINEDIRWEVFGRLHEYLRNSYPLIYKTLNLTTVNTYGLVYHWQGSDQSLKPLLLTAHQDVVPVDPSTIEQWVHGPYSGYFDGTYVWGRGSCDDKSGLISIMSTLEILLDKGFQPKRTIVLAFGFDEEASGRFGAGEISQYLLEVYGQNGFAFLVDEGGSAMIAYGAAILSPHIAEKGYLDVGIEGIGIISKLLVALEDKPLQPHLLRNQTVYQTIQCLVHAPEIPTSLKHDIIKSQVSDKALARVQETILAEFPDLKYLMQTTQAIDLISGGVKVNALPERVTAVVNHRIDVASSVDAVKERMFSVLKPVSDEYNLSFNHFGDLFSSESSDSGSVSVFDAFQSALEPAPVSPAGHAKPWSLLSSTIRAVFEDVVGNEVSLRPDSALQIVVGPGQTLGNTQYYWKLTPHIFRFSPFFRENAVYPGGGIHTVNEAISIHAMTDQVRFFTVLILNTDESRDV</sequence>
<feature type="binding site" evidence="7">
    <location>
        <position position="220"/>
    </location>
    <ligand>
        <name>Zn(2+)</name>
        <dbReference type="ChEBI" id="CHEBI:29105"/>
        <label>2</label>
    </ligand>
</feature>
<dbReference type="FunFam" id="3.40.630.10:FF:000027">
    <property type="entry name" value="N-fatty-acyl-amino acid synthase/hydrolase PM20D1"/>
    <property type="match status" value="1"/>
</dbReference>
<dbReference type="CDD" id="cd05674">
    <property type="entry name" value="M20_yscS"/>
    <property type="match status" value="1"/>
</dbReference>
<dbReference type="EMBL" id="BPWL01000006">
    <property type="protein sequence ID" value="GJJ11290.1"/>
    <property type="molecule type" value="Genomic_DNA"/>
</dbReference>
<dbReference type="PROSITE" id="PS00758">
    <property type="entry name" value="ARGE_DAPE_CPG2_1"/>
    <property type="match status" value="1"/>
</dbReference>
<dbReference type="GO" id="GO:0051603">
    <property type="term" value="P:proteolysis involved in protein catabolic process"/>
    <property type="evidence" value="ECO:0007669"/>
    <property type="project" value="TreeGrafter"/>
</dbReference>
<dbReference type="InterPro" id="IPR011650">
    <property type="entry name" value="Peptidase_M20_dimer"/>
</dbReference>
<reference evidence="9" key="1">
    <citation type="submission" date="2021-10" db="EMBL/GenBank/DDBJ databases">
        <title>De novo Genome Assembly of Clathrus columnatus (Basidiomycota, Fungi) Using Illumina and Nanopore Sequence Data.</title>
        <authorList>
            <person name="Ogiso-Tanaka E."/>
            <person name="Itagaki H."/>
            <person name="Hosoya T."/>
            <person name="Hosaka K."/>
        </authorList>
    </citation>
    <scope>NUCLEOTIDE SEQUENCE</scope>
    <source>
        <strain evidence="9">MO-923</strain>
    </source>
</reference>
<evidence type="ECO:0000259" key="8">
    <source>
        <dbReference type="Pfam" id="PF07687"/>
    </source>
</evidence>
<dbReference type="AlphaFoldDB" id="A0AAV5AH78"/>
<dbReference type="PANTHER" id="PTHR45962:SF1">
    <property type="entry name" value="N-FATTY-ACYL-AMINO ACID SYNTHASE_HYDROLASE PM20D1"/>
    <property type="match status" value="1"/>
</dbReference>
<feature type="binding site" evidence="7">
    <location>
        <position position="493"/>
    </location>
    <ligand>
        <name>Zn(2+)</name>
        <dbReference type="ChEBI" id="CHEBI:29105"/>
        <label>1</label>
    </ligand>
</feature>
<dbReference type="InterPro" id="IPR036264">
    <property type="entry name" value="Bact_exopeptidase_dim_dom"/>
</dbReference>
<feature type="binding site" evidence="7">
    <location>
        <position position="192"/>
    </location>
    <ligand>
        <name>Zn(2+)</name>
        <dbReference type="ChEBI" id="CHEBI:29105"/>
        <label>1</label>
    </ligand>
</feature>
<evidence type="ECO:0000313" key="10">
    <source>
        <dbReference type="Proteomes" id="UP001050691"/>
    </source>
</evidence>
<organism evidence="9 10">
    <name type="scientific">Clathrus columnatus</name>
    <dbReference type="NCBI Taxonomy" id="1419009"/>
    <lineage>
        <taxon>Eukaryota</taxon>
        <taxon>Fungi</taxon>
        <taxon>Dikarya</taxon>
        <taxon>Basidiomycota</taxon>
        <taxon>Agaricomycotina</taxon>
        <taxon>Agaricomycetes</taxon>
        <taxon>Phallomycetidae</taxon>
        <taxon>Phallales</taxon>
        <taxon>Clathraceae</taxon>
        <taxon>Clathrus</taxon>
    </lineage>
</organism>
<dbReference type="SUPFAM" id="SSF53187">
    <property type="entry name" value="Zn-dependent exopeptidases"/>
    <property type="match status" value="1"/>
</dbReference>
<evidence type="ECO:0000256" key="5">
    <source>
        <dbReference type="ARBA" id="ARBA00022833"/>
    </source>
</evidence>
<keyword evidence="5 7" id="KW-0862">Zinc</keyword>
<comment type="similarity">
    <text evidence="1">Belongs to the peptidase M20A family.</text>
</comment>
<feature type="active site" description="Proton acceptor" evidence="6">
    <location>
        <position position="191"/>
    </location>
</feature>
<dbReference type="InterPro" id="IPR017141">
    <property type="entry name" value="Pept_M20_carboxypep"/>
</dbReference>
<feature type="binding site" evidence="7">
    <location>
        <position position="122"/>
    </location>
    <ligand>
        <name>Zn(2+)</name>
        <dbReference type="ChEBI" id="CHEBI:29105"/>
        <label>2</label>
    </ligand>
</feature>
<feature type="domain" description="Peptidase M20 dimerisation" evidence="8">
    <location>
        <begin position="312"/>
        <end position="379"/>
    </location>
</feature>
<dbReference type="GO" id="GO:0046872">
    <property type="term" value="F:metal ion binding"/>
    <property type="evidence" value="ECO:0007669"/>
    <property type="project" value="UniProtKB-KW"/>
</dbReference>
<evidence type="ECO:0000256" key="1">
    <source>
        <dbReference type="ARBA" id="ARBA00006247"/>
    </source>
</evidence>
<dbReference type="Proteomes" id="UP001050691">
    <property type="component" value="Unassembled WGS sequence"/>
</dbReference>
<comment type="caution">
    <text evidence="9">The sequence shown here is derived from an EMBL/GenBank/DDBJ whole genome shotgun (WGS) entry which is preliminary data.</text>
</comment>
<evidence type="ECO:0000256" key="2">
    <source>
        <dbReference type="ARBA" id="ARBA00022670"/>
    </source>
</evidence>
<dbReference type="Gene3D" id="3.40.630.10">
    <property type="entry name" value="Zn peptidases"/>
    <property type="match status" value="1"/>
</dbReference>
<dbReference type="Pfam" id="PF07687">
    <property type="entry name" value="M20_dimer"/>
    <property type="match status" value="1"/>
</dbReference>
<evidence type="ECO:0000256" key="3">
    <source>
        <dbReference type="ARBA" id="ARBA00022723"/>
    </source>
</evidence>
<feature type="binding site" evidence="7">
    <location>
        <position position="157"/>
    </location>
    <ligand>
        <name>Zn(2+)</name>
        <dbReference type="ChEBI" id="CHEBI:29105"/>
        <label>2</label>
    </ligand>
</feature>
<evidence type="ECO:0000256" key="7">
    <source>
        <dbReference type="PIRSR" id="PIRSR037217-2"/>
    </source>
</evidence>
<keyword evidence="3 7" id="KW-0479">Metal-binding</keyword>
<protein>
    <recommendedName>
        <fullName evidence="8">Peptidase M20 dimerisation domain-containing protein</fullName>
    </recommendedName>
</protein>
<evidence type="ECO:0000313" key="9">
    <source>
        <dbReference type="EMBL" id="GJJ11290.1"/>
    </source>
</evidence>
<dbReference type="Pfam" id="PF01546">
    <property type="entry name" value="Peptidase_M20"/>
    <property type="match status" value="1"/>
</dbReference>
<dbReference type="PROSITE" id="PS00759">
    <property type="entry name" value="ARGE_DAPE_CPG2_2"/>
    <property type="match status" value="1"/>
</dbReference>
<evidence type="ECO:0000256" key="4">
    <source>
        <dbReference type="ARBA" id="ARBA00022801"/>
    </source>
</evidence>
<keyword evidence="2" id="KW-0645">Protease</keyword>
<dbReference type="InterPro" id="IPR002933">
    <property type="entry name" value="Peptidase_M20"/>
</dbReference>
<dbReference type="PANTHER" id="PTHR45962">
    <property type="entry name" value="N-FATTY-ACYL-AMINO ACID SYNTHASE/HYDROLASE PM20D1"/>
    <property type="match status" value="1"/>
</dbReference>
<name>A0AAV5AH78_9AGAM</name>
<keyword evidence="10" id="KW-1185">Reference proteome</keyword>
<evidence type="ECO:0000256" key="6">
    <source>
        <dbReference type="PIRSR" id="PIRSR037217-1"/>
    </source>
</evidence>
<gene>
    <name evidence="9" type="ORF">Clacol_005522</name>
</gene>
<dbReference type="GO" id="GO:0000328">
    <property type="term" value="C:fungal-type vacuole lumen"/>
    <property type="evidence" value="ECO:0007669"/>
    <property type="project" value="TreeGrafter"/>
</dbReference>
<proteinExistence type="inferred from homology"/>
<dbReference type="PIRSF" id="PIRSF037217">
    <property type="entry name" value="Carboxypeptidase_S"/>
    <property type="match status" value="1"/>
</dbReference>
<feature type="binding site" evidence="7">
    <location>
        <position position="157"/>
    </location>
    <ligand>
        <name>Zn(2+)</name>
        <dbReference type="ChEBI" id="CHEBI:29105"/>
        <label>1</label>
    </ligand>
</feature>
<dbReference type="GO" id="GO:0004181">
    <property type="term" value="F:metallocarboxypeptidase activity"/>
    <property type="evidence" value="ECO:0007669"/>
    <property type="project" value="InterPro"/>
</dbReference>